<protein>
    <recommendedName>
        <fullName evidence="1">REase AHJR-like domain-containing protein</fullName>
    </recommendedName>
</protein>
<name>A0A150SDN2_SORCE</name>
<evidence type="ECO:0000313" key="2">
    <source>
        <dbReference type="EMBL" id="KYF94949.1"/>
    </source>
</evidence>
<dbReference type="Pfam" id="PF18743">
    <property type="entry name" value="AHJR-like"/>
    <property type="match status" value="1"/>
</dbReference>
<accession>A0A150SDN2</accession>
<dbReference type="Proteomes" id="UP000075515">
    <property type="component" value="Unassembled WGS sequence"/>
</dbReference>
<sequence>MNAREEHDRAVQKLADEYASKGFQVRKEAVLPFALEGGRSFRADILAERDGEHHVVEVTIRGIRGAPQAPRWDEIARLVRTRPGWHFKIVPVDRDPPPLPAPERIEAELTNAEALLDQDKLAAAMLLAAAAFEASARRRLLAAGELPKKESLTALVEHLVSGGHVDQEEFVPLRDAIELRNAIVHGHLDELPERDAIQRLITGARRLLHAS</sequence>
<comment type="caution">
    <text evidence="2">The sequence shown here is derived from an EMBL/GenBank/DDBJ whole genome shotgun (WGS) entry which is preliminary data.</text>
</comment>
<dbReference type="EMBL" id="JEMC01001695">
    <property type="protein sequence ID" value="KYF94949.1"/>
    <property type="molecule type" value="Genomic_DNA"/>
</dbReference>
<dbReference type="AlphaFoldDB" id="A0A150SDN2"/>
<evidence type="ECO:0000313" key="3">
    <source>
        <dbReference type="Proteomes" id="UP000075515"/>
    </source>
</evidence>
<gene>
    <name evidence="2" type="ORF">BE18_45065</name>
</gene>
<feature type="domain" description="REase AHJR-like" evidence="1">
    <location>
        <begin position="8"/>
        <end position="92"/>
    </location>
</feature>
<proteinExistence type="predicted"/>
<evidence type="ECO:0000259" key="1">
    <source>
        <dbReference type="Pfam" id="PF18743"/>
    </source>
</evidence>
<organism evidence="2 3">
    <name type="scientific">Sorangium cellulosum</name>
    <name type="common">Polyangium cellulosum</name>
    <dbReference type="NCBI Taxonomy" id="56"/>
    <lineage>
        <taxon>Bacteria</taxon>
        <taxon>Pseudomonadati</taxon>
        <taxon>Myxococcota</taxon>
        <taxon>Polyangia</taxon>
        <taxon>Polyangiales</taxon>
        <taxon>Polyangiaceae</taxon>
        <taxon>Sorangium</taxon>
    </lineage>
</organism>
<dbReference type="InterPro" id="IPR040902">
    <property type="entry name" value="AHJR-like"/>
</dbReference>
<reference evidence="2 3" key="1">
    <citation type="submission" date="2014-02" db="EMBL/GenBank/DDBJ databases">
        <title>The small core and large imbalanced accessory genome model reveals a collaborative survival strategy of Sorangium cellulosum strains in nature.</title>
        <authorList>
            <person name="Han K."/>
            <person name="Peng R."/>
            <person name="Blom J."/>
            <person name="Li Y.-Z."/>
        </authorList>
    </citation>
    <scope>NUCLEOTIDE SEQUENCE [LARGE SCALE GENOMIC DNA]</scope>
    <source>
        <strain evidence="2 3">So0149</strain>
    </source>
</reference>